<dbReference type="InterPro" id="IPR014194">
    <property type="entry name" value="Spore_III_AE"/>
</dbReference>
<proteinExistence type="predicted"/>
<reference evidence="3" key="1">
    <citation type="submission" date="2023-07" db="EMBL/GenBank/DDBJ databases">
        <title>Between Cages and Wild: Unraveling the Impact of Captivity on Animal Microbiomes and Antimicrobial Resistance.</title>
        <authorList>
            <person name="Schmartz G.P."/>
            <person name="Rehner J."/>
            <person name="Schuff M.J."/>
            <person name="Becker S.L."/>
            <person name="Kravczyk M."/>
            <person name="Gurevich A."/>
            <person name="Francke R."/>
            <person name="Mueller R."/>
            <person name="Keller V."/>
            <person name="Keller A."/>
        </authorList>
    </citation>
    <scope>NUCLEOTIDE SEQUENCE</scope>
    <source>
        <strain evidence="3">S12M_St_49</strain>
    </source>
</reference>
<name>A0AA43RJD7_9ACTN</name>
<organism evidence="3 4">
    <name type="scientific">Phoenicibacter congonensis</name>
    <dbReference type="NCBI Taxonomy" id="1944646"/>
    <lineage>
        <taxon>Bacteria</taxon>
        <taxon>Bacillati</taxon>
        <taxon>Actinomycetota</taxon>
        <taxon>Coriobacteriia</taxon>
        <taxon>Eggerthellales</taxon>
        <taxon>Eggerthellaceae</taxon>
        <taxon>Phoenicibacter</taxon>
    </lineage>
</organism>
<sequence>MRRTVFLLLTLALLTVPVCAVQLPGELLDALPDEAAALAEGEGITEEGVQLLVQSFFDALRASLDRSLRGAVLLALTVLLTGAADGFASSLGENASRFVPLVGVLCVTTLSAGDLSSLIGLGTATMQDLADLTKLLLPTMAAALAGCGGVFTASAWQVGTLFAADALTTLIHELLLPLVYCHIALASAGAALPESGLDKLADGLKKLISWLLCGAVTAFTLYLSVSGVLTGSADRAAVKAAQTAVSGAVPVVGSILAESAEMVLSAAHSLRAAIGAAGVLGVLLACLAPLVRLSVQFLLYRAAAFVSAVSGVKPLERLLEQLGDAFALVLGMTAACAALLLAALLVSISMVVM</sequence>
<accession>A0AA43RJD7</accession>
<comment type="caution">
    <text evidence="3">The sequence shown here is derived from an EMBL/GenBank/DDBJ whole genome shotgun (WGS) entry which is preliminary data.</text>
</comment>
<feature type="transmembrane region" description="Helical" evidence="1">
    <location>
        <begin position="327"/>
        <end position="352"/>
    </location>
</feature>
<evidence type="ECO:0008006" key="5">
    <source>
        <dbReference type="Google" id="ProtNLM"/>
    </source>
</evidence>
<feature type="signal peptide" evidence="2">
    <location>
        <begin position="1"/>
        <end position="20"/>
    </location>
</feature>
<feature type="chain" id="PRO_5041399703" description="Stage III sporulation protein AE" evidence="2">
    <location>
        <begin position="21"/>
        <end position="353"/>
    </location>
</feature>
<dbReference type="AlphaFoldDB" id="A0AA43RJD7"/>
<evidence type="ECO:0000256" key="1">
    <source>
        <dbReference type="SAM" id="Phobius"/>
    </source>
</evidence>
<evidence type="ECO:0000256" key="2">
    <source>
        <dbReference type="SAM" id="SignalP"/>
    </source>
</evidence>
<dbReference type="Proteomes" id="UP001168575">
    <property type="component" value="Unassembled WGS sequence"/>
</dbReference>
<keyword evidence="1" id="KW-1133">Transmembrane helix</keyword>
<feature type="transmembrane region" description="Helical" evidence="1">
    <location>
        <begin position="207"/>
        <end position="229"/>
    </location>
</feature>
<feature type="transmembrane region" description="Helical" evidence="1">
    <location>
        <begin position="174"/>
        <end position="192"/>
    </location>
</feature>
<keyword evidence="4" id="KW-1185">Reference proteome</keyword>
<protein>
    <recommendedName>
        <fullName evidence="5">Stage III sporulation protein AE</fullName>
    </recommendedName>
</protein>
<keyword evidence="2" id="KW-0732">Signal</keyword>
<dbReference type="Pfam" id="PF09546">
    <property type="entry name" value="Spore_III_AE"/>
    <property type="match status" value="1"/>
</dbReference>
<gene>
    <name evidence="3" type="ORF">Q3982_09505</name>
</gene>
<feature type="transmembrane region" description="Helical" evidence="1">
    <location>
        <begin position="98"/>
        <end position="121"/>
    </location>
</feature>
<feature type="transmembrane region" description="Helical" evidence="1">
    <location>
        <begin position="70"/>
        <end position="91"/>
    </location>
</feature>
<feature type="transmembrane region" description="Helical" evidence="1">
    <location>
        <begin position="269"/>
        <end position="291"/>
    </location>
</feature>
<keyword evidence="1" id="KW-0472">Membrane</keyword>
<keyword evidence="1" id="KW-0812">Transmembrane</keyword>
<dbReference type="EMBL" id="JAUMVS010000361">
    <property type="protein sequence ID" value="MDO4842898.1"/>
    <property type="molecule type" value="Genomic_DNA"/>
</dbReference>
<feature type="transmembrane region" description="Helical" evidence="1">
    <location>
        <begin position="141"/>
        <end position="162"/>
    </location>
</feature>
<evidence type="ECO:0000313" key="3">
    <source>
        <dbReference type="EMBL" id="MDO4842898.1"/>
    </source>
</evidence>
<evidence type="ECO:0000313" key="4">
    <source>
        <dbReference type="Proteomes" id="UP001168575"/>
    </source>
</evidence>